<proteinExistence type="predicted"/>
<gene>
    <name evidence="2" type="ORF">JGUZn3_21150</name>
</gene>
<dbReference type="Gene3D" id="3.30.70.240">
    <property type="match status" value="1"/>
</dbReference>
<keyword evidence="3" id="KW-1185">Reference proteome</keyword>
<evidence type="ECO:0000313" key="2">
    <source>
        <dbReference type="EMBL" id="QNT79318.1"/>
    </source>
</evidence>
<organism evidence="2 3">
    <name type="scientific">Entomobacter blattae</name>
    <dbReference type="NCBI Taxonomy" id="2762277"/>
    <lineage>
        <taxon>Bacteria</taxon>
        <taxon>Pseudomonadati</taxon>
        <taxon>Pseudomonadota</taxon>
        <taxon>Alphaproteobacteria</taxon>
        <taxon>Acetobacterales</taxon>
        <taxon>Acetobacteraceae</taxon>
        <taxon>Entomobacter</taxon>
    </lineage>
</organism>
<reference evidence="2 3" key="1">
    <citation type="submission" date="2020-08" db="EMBL/GenBank/DDBJ databases">
        <title>Complete genome sequence of Entomobacter blattae G55GP.</title>
        <authorList>
            <person name="Poehlein A."/>
            <person name="Guzman J."/>
            <person name="Daniel R."/>
            <person name="Vilcinskas A."/>
        </authorList>
    </citation>
    <scope>NUCLEOTIDE SEQUENCE [LARGE SCALE GENOMIC DNA]</scope>
    <source>
        <strain evidence="2 3">G55GP</strain>
    </source>
</reference>
<dbReference type="RefSeq" id="WP_203413494.1">
    <property type="nucleotide sequence ID" value="NZ_CP060244.1"/>
</dbReference>
<dbReference type="KEGG" id="ebla:JGUZn3_21150"/>
<dbReference type="EMBL" id="CP060244">
    <property type="protein sequence ID" value="QNT79318.1"/>
    <property type="molecule type" value="Genomic_DNA"/>
</dbReference>
<name>A0A7H1NU58_9PROT</name>
<evidence type="ECO:0000313" key="3">
    <source>
        <dbReference type="Proteomes" id="UP000516349"/>
    </source>
</evidence>
<dbReference type="NCBIfam" id="TIGR01873">
    <property type="entry name" value="cas_CT1978"/>
    <property type="match status" value="1"/>
</dbReference>
<protein>
    <submittedName>
        <fullName evidence="2">CRISPR-associated protein</fullName>
    </submittedName>
</protein>
<dbReference type="Pfam" id="PF09707">
    <property type="entry name" value="Cas_Cas2CT1978"/>
    <property type="match status" value="1"/>
</dbReference>
<dbReference type="AlphaFoldDB" id="A0A7H1NU58"/>
<evidence type="ECO:0000256" key="1">
    <source>
        <dbReference type="SAM" id="MobiDB-lite"/>
    </source>
</evidence>
<dbReference type="InterPro" id="IPR010152">
    <property type="entry name" value="CRISPR-assoc_prot_Cas2_sub"/>
</dbReference>
<feature type="region of interest" description="Disordered" evidence="1">
    <location>
        <begin position="96"/>
        <end position="121"/>
    </location>
</feature>
<dbReference type="Proteomes" id="UP000516349">
    <property type="component" value="Chromosome"/>
</dbReference>
<feature type="compositionally biased region" description="Polar residues" evidence="1">
    <location>
        <begin position="104"/>
        <end position="121"/>
    </location>
</feature>
<sequence>MLVIVVENAPPRLRGRLAVWLLEVRAGVYIGAYGQRVREMIWQQVCSYIEEGNAVMAWTAANDAGFEFDTCGQNRRVPVDFDHFRLVAFGKEAALPAEPGPMMKQSSRQPARQSGKANPIR</sequence>
<accession>A0A7H1NU58</accession>